<gene>
    <name evidence="2" type="ORF">P409_05355</name>
</gene>
<accession>A0A0A0DBA0</accession>
<evidence type="ECO:0000313" key="2">
    <source>
        <dbReference type="EMBL" id="KGM35295.1"/>
    </source>
</evidence>
<protein>
    <submittedName>
        <fullName evidence="2">Uncharacterized protein</fullName>
    </submittedName>
</protein>
<reference evidence="2 3" key="1">
    <citation type="submission" date="2014-01" db="EMBL/GenBank/DDBJ databases">
        <title>Genome sequence determination for a cystic fibrosis isolate, Inquilinus limosus.</title>
        <authorList>
            <person name="Pino M."/>
            <person name="Di Conza J."/>
            <person name="Gutkind G."/>
        </authorList>
    </citation>
    <scope>NUCLEOTIDE SEQUENCE [LARGE SCALE GENOMIC DNA]</scope>
    <source>
        <strain evidence="2 3">MP06</strain>
    </source>
</reference>
<dbReference type="Proteomes" id="UP000029995">
    <property type="component" value="Unassembled WGS sequence"/>
</dbReference>
<feature type="compositionally biased region" description="Basic and acidic residues" evidence="1">
    <location>
        <begin position="125"/>
        <end position="136"/>
    </location>
</feature>
<proteinExistence type="predicted"/>
<dbReference type="AlphaFoldDB" id="A0A0A0DBA0"/>
<name>A0A0A0DBA0_9PROT</name>
<sequence>MQVQHDLAGHRQAQQPGLQPVGGGDHGIVTRQQRRVGPRQPREAAVEVDPAVELVASLAGAVQPLLLPDRVGPGHDGDVAADVARRLGPAQPGAERVEGDDAGQLLGMQRRLEIGGRPAAAAAEAQHRDPPFETRHVARNHAPGMVHTCPARS</sequence>
<feature type="region of interest" description="Disordered" evidence="1">
    <location>
        <begin position="117"/>
        <end position="153"/>
    </location>
</feature>
<feature type="region of interest" description="Disordered" evidence="1">
    <location>
        <begin position="1"/>
        <end position="45"/>
    </location>
</feature>
<dbReference type="EMBL" id="JANX01000036">
    <property type="protein sequence ID" value="KGM35295.1"/>
    <property type="molecule type" value="Genomic_DNA"/>
</dbReference>
<comment type="caution">
    <text evidence="2">The sequence shown here is derived from an EMBL/GenBank/DDBJ whole genome shotgun (WGS) entry which is preliminary data.</text>
</comment>
<organism evidence="2 3">
    <name type="scientific">Inquilinus limosus MP06</name>
    <dbReference type="NCBI Taxonomy" id="1398085"/>
    <lineage>
        <taxon>Bacteria</taxon>
        <taxon>Pseudomonadati</taxon>
        <taxon>Pseudomonadota</taxon>
        <taxon>Alphaproteobacteria</taxon>
        <taxon>Rhodospirillales</taxon>
        <taxon>Rhodospirillaceae</taxon>
        <taxon>Inquilinus</taxon>
    </lineage>
</organism>
<evidence type="ECO:0000313" key="3">
    <source>
        <dbReference type="Proteomes" id="UP000029995"/>
    </source>
</evidence>
<evidence type="ECO:0000256" key="1">
    <source>
        <dbReference type="SAM" id="MobiDB-lite"/>
    </source>
</evidence>